<comment type="cofactor">
    <cofactor evidence="1">
        <name>Zn(2+)</name>
        <dbReference type="ChEBI" id="CHEBI:29105"/>
    </cofactor>
</comment>
<dbReference type="Proteomes" id="UP000289886">
    <property type="component" value="Unassembled WGS sequence"/>
</dbReference>
<dbReference type="GO" id="GO:0003939">
    <property type="term" value="F:L-iditol 2-dehydrogenase (NAD+) activity"/>
    <property type="evidence" value="ECO:0007669"/>
    <property type="project" value="TreeGrafter"/>
</dbReference>
<dbReference type="SUPFAM" id="SSF51735">
    <property type="entry name" value="NAD(P)-binding Rossmann-fold domains"/>
    <property type="match status" value="1"/>
</dbReference>
<dbReference type="Gene3D" id="3.40.50.720">
    <property type="entry name" value="NAD(P)-binding Rossmann-like Domain"/>
    <property type="match status" value="1"/>
</dbReference>
<evidence type="ECO:0000313" key="7">
    <source>
        <dbReference type="Proteomes" id="UP000289886"/>
    </source>
</evidence>
<proteinExistence type="inferred from homology"/>
<dbReference type="InterPro" id="IPR036291">
    <property type="entry name" value="NAD(P)-bd_dom_sf"/>
</dbReference>
<dbReference type="GO" id="GO:0046872">
    <property type="term" value="F:metal ion binding"/>
    <property type="evidence" value="ECO:0007669"/>
    <property type="project" value="UniProtKB-KW"/>
</dbReference>
<accession>A0A444U3A4</accession>
<evidence type="ECO:0000256" key="4">
    <source>
        <dbReference type="ARBA" id="ARBA00022833"/>
    </source>
</evidence>
<keyword evidence="3" id="KW-0479">Metal-binding</keyword>
<dbReference type="Pfam" id="PF15101">
    <property type="entry name" value="TERB2"/>
    <property type="match status" value="1"/>
</dbReference>
<evidence type="ECO:0000256" key="1">
    <source>
        <dbReference type="ARBA" id="ARBA00001947"/>
    </source>
</evidence>
<comment type="similarity">
    <text evidence="2">Belongs to the zinc-containing alcohol dehydrogenase family.</text>
</comment>
<gene>
    <name evidence="6" type="ORF">EOD39_18861</name>
</gene>
<dbReference type="PANTHER" id="PTHR43161:SF9">
    <property type="entry name" value="SORBITOL DEHYDROGENASE"/>
    <property type="match status" value="1"/>
</dbReference>
<evidence type="ECO:0000256" key="2">
    <source>
        <dbReference type="ARBA" id="ARBA00008072"/>
    </source>
</evidence>
<dbReference type="GO" id="GO:0006062">
    <property type="term" value="P:sorbitol catabolic process"/>
    <property type="evidence" value="ECO:0007669"/>
    <property type="project" value="TreeGrafter"/>
</dbReference>
<reference evidence="6 7" key="1">
    <citation type="submission" date="2019-01" db="EMBL/GenBank/DDBJ databases">
        <title>Draft Genome and Complete Hox-Cluster Characterization of the Sterlet Sturgeon (Acipenser ruthenus).</title>
        <authorList>
            <person name="Wei Q."/>
        </authorList>
    </citation>
    <scope>NUCLEOTIDE SEQUENCE [LARGE SCALE GENOMIC DNA]</scope>
    <source>
        <strain evidence="6">WHYD16114868_AA</strain>
        <tissue evidence="6">Blood</tissue>
    </source>
</reference>
<dbReference type="Gene3D" id="3.90.180.10">
    <property type="entry name" value="Medium-chain alcohol dehydrogenases, catalytic domain"/>
    <property type="match status" value="1"/>
</dbReference>
<evidence type="ECO:0000313" key="6">
    <source>
        <dbReference type="EMBL" id="RXM29662.1"/>
    </source>
</evidence>
<keyword evidence="5" id="KW-0560">Oxidoreductase</keyword>
<evidence type="ECO:0000256" key="5">
    <source>
        <dbReference type="ARBA" id="ARBA00023002"/>
    </source>
</evidence>
<name>A0A444U3A4_ACIRT</name>
<keyword evidence="7" id="KW-1185">Reference proteome</keyword>
<comment type="caution">
    <text evidence="6">The sequence shown here is derived from an EMBL/GenBank/DDBJ whole genome shotgun (WGS) entry which is preliminary data.</text>
</comment>
<organism evidence="6 7">
    <name type="scientific">Acipenser ruthenus</name>
    <name type="common">Sterlet sturgeon</name>
    <dbReference type="NCBI Taxonomy" id="7906"/>
    <lineage>
        <taxon>Eukaryota</taxon>
        <taxon>Metazoa</taxon>
        <taxon>Chordata</taxon>
        <taxon>Craniata</taxon>
        <taxon>Vertebrata</taxon>
        <taxon>Euteleostomi</taxon>
        <taxon>Actinopterygii</taxon>
        <taxon>Chondrostei</taxon>
        <taxon>Acipenseriformes</taxon>
        <taxon>Acipenseridae</taxon>
        <taxon>Acipenser</taxon>
    </lineage>
</organism>
<dbReference type="AlphaFoldDB" id="A0A444U3A4"/>
<keyword evidence="4" id="KW-0862">Zinc</keyword>
<protein>
    <submittedName>
        <fullName evidence="6">Sorbitol dehydrogenase</fullName>
    </submittedName>
</protein>
<dbReference type="PANTHER" id="PTHR43161">
    <property type="entry name" value="SORBITOL DEHYDROGENASE"/>
    <property type="match status" value="1"/>
</dbReference>
<sequence>MDYRVQWKFKVGRVISKVAEGGMITNLFTADYIFSEDACNPDTQRLPDNVTYEEGALIEPLSVGIHACRRAGVTLGSTVFVCGAGPIGLVSLLVAKAMGASQVVISAVEIY</sequence>
<dbReference type="InterPro" id="IPR028065">
    <property type="entry name" value="TERB2"/>
</dbReference>
<dbReference type="EMBL" id="SCEB01215417">
    <property type="protein sequence ID" value="RXM29662.1"/>
    <property type="molecule type" value="Genomic_DNA"/>
</dbReference>
<evidence type="ECO:0000256" key="3">
    <source>
        <dbReference type="ARBA" id="ARBA00022723"/>
    </source>
</evidence>